<evidence type="ECO:0000313" key="1">
    <source>
        <dbReference type="EMBL" id="CAA6810432.1"/>
    </source>
</evidence>
<dbReference type="EMBL" id="CACVAP010000060">
    <property type="protein sequence ID" value="CAA6810432.1"/>
    <property type="molecule type" value="Genomic_DNA"/>
</dbReference>
<proteinExistence type="predicted"/>
<accession>A0A6S6SWL7</accession>
<name>A0A6S6SWL7_9BACT</name>
<reference evidence="1" key="1">
    <citation type="submission" date="2020-01" db="EMBL/GenBank/DDBJ databases">
        <authorList>
            <person name="Meier V. D."/>
            <person name="Meier V D."/>
        </authorList>
    </citation>
    <scope>NUCLEOTIDE SEQUENCE</scope>
    <source>
        <strain evidence="1">HLG_WM_MAG_06</strain>
    </source>
</reference>
<organism evidence="1">
    <name type="scientific">uncultured Sulfurovum sp</name>
    <dbReference type="NCBI Taxonomy" id="269237"/>
    <lineage>
        <taxon>Bacteria</taxon>
        <taxon>Pseudomonadati</taxon>
        <taxon>Campylobacterota</taxon>
        <taxon>Epsilonproteobacteria</taxon>
        <taxon>Campylobacterales</taxon>
        <taxon>Sulfurovaceae</taxon>
        <taxon>Sulfurovum</taxon>
        <taxon>environmental samples</taxon>
    </lineage>
</organism>
<gene>
    <name evidence="1" type="ORF">HELGO_WM18169</name>
</gene>
<dbReference type="AlphaFoldDB" id="A0A6S6SWL7"/>
<protein>
    <submittedName>
        <fullName evidence="1">Uncharacterized protein</fullName>
    </submittedName>
</protein>
<sequence>MGYARSLINKQCASFAYGCVKSAGVNDVIKPWDMWITPKKLHKRITKKNERKE</sequence>